<dbReference type="Pfam" id="PF05139">
    <property type="entry name" value="Erythro_esteras"/>
    <property type="match status" value="1"/>
</dbReference>
<evidence type="ECO:0008006" key="3">
    <source>
        <dbReference type="Google" id="ProtNLM"/>
    </source>
</evidence>
<accession>A0ABR4ZLR7</accession>
<organism evidence="1 2">
    <name type="scientific">Nocardia vulneris</name>
    <dbReference type="NCBI Taxonomy" id="1141657"/>
    <lineage>
        <taxon>Bacteria</taxon>
        <taxon>Bacillati</taxon>
        <taxon>Actinomycetota</taxon>
        <taxon>Actinomycetes</taxon>
        <taxon>Mycobacteriales</taxon>
        <taxon>Nocardiaceae</taxon>
        <taxon>Nocardia</taxon>
    </lineage>
</organism>
<dbReference type="Gene3D" id="3.40.1660.10">
    <property type="entry name" value="EreA-like (biosynthetic domain)"/>
    <property type="match status" value="1"/>
</dbReference>
<protein>
    <recommendedName>
        <fullName evidence="3">Erythromycin esterase</fullName>
    </recommendedName>
</protein>
<dbReference type="InterPro" id="IPR052036">
    <property type="entry name" value="Hydrolase/PRTase-associated"/>
</dbReference>
<dbReference type="RefSeq" id="WP_043663858.1">
    <property type="nucleotide sequence ID" value="NZ_BDCI01000007.1"/>
</dbReference>
<dbReference type="CDD" id="cd14728">
    <property type="entry name" value="Ere-like"/>
    <property type="match status" value="1"/>
</dbReference>
<name>A0ABR4ZLR7_9NOCA</name>
<evidence type="ECO:0000313" key="2">
    <source>
        <dbReference type="Proteomes" id="UP000031364"/>
    </source>
</evidence>
<dbReference type="SUPFAM" id="SSF159501">
    <property type="entry name" value="EreA/ChaN-like"/>
    <property type="match status" value="1"/>
</dbReference>
<dbReference type="Proteomes" id="UP000031364">
    <property type="component" value="Unassembled WGS sequence"/>
</dbReference>
<dbReference type="Gene3D" id="3.30.1870.10">
    <property type="entry name" value="EreA-like, domain 2"/>
    <property type="match status" value="1"/>
</dbReference>
<comment type="caution">
    <text evidence="1">The sequence shown here is derived from an EMBL/GenBank/DDBJ whole genome shotgun (WGS) entry which is preliminary data.</text>
</comment>
<gene>
    <name evidence="1" type="ORF">FG87_01785</name>
</gene>
<dbReference type="PANTHER" id="PTHR31299">
    <property type="entry name" value="ESTERASE, PUTATIVE (AFU_ORTHOLOGUE AFUA_1G05850)-RELATED"/>
    <property type="match status" value="1"/>
</dbReference>
<sequence>MGTSAPAVPEWPIVRDWLAANARPISDTAPDYTGPDLAALVERLGAATVVGLGESTRFSRQIYGLQERIFRALVQRYGFRALAIQDSARSGERWDAYVRAGAGDPETVLAGSWRPWRTAETVAALAWIRAYNKTNPDDQVRIFGIEPPRAEPADYDVVLDYVRRVAPGQVAAIDAQLAPIRTAHQVDEHVQRHLGTHPGRPFAEHARAAFELFETLPVAAEYVEARRRARLIVEFHEQSVAGQGGFARDERPAGMRVIEQQRATGAKIVYWDGIAHTAAHPLGLGSAEFRSVGSYLRAEFGDGYASVALGFGHGDLGAHHAPEPLPDLVDAALGTVELPGYYLDLRADAPQAVDAWRGAPAKLRVISGVYDPAEDDKANITVPSLAGAFDVLVHVRETTPVRWLPDTEIAG</sequence>
<dbReference type="EMBL" id="JNFP01000002">
    <property type="protein sequence ID" value="KIA66341.1"/>
    <property type="molecule type" value="Genomic_DNA"/>
</dbReference>
<reference evidence="1 2" key="1">
    <citation type="journal article" date="2014" name="Int. J. Syst. Evol. Microbiol.">
        <title>Nocardia vulneris sp. nov., isolated from wounds of human patients in North America.</title>
        <authorList>
            <person name="Lasker B.A."/>
            <person name="Bell M."/>
            <person name="Klenk H.P."/>
            <person name="Sproer C."/>
            <person name="Schumann C."/>
            <person name="Schumann P."/>
            <person name="Brown J.M."/>
        </authorList>
    </citation>
    <scope>NUCLEOTIDE SEQUENCE [LARGE SCALE GENOMIC DNA]</scope>
    <source>
        <strain evidence="1 2">W9851</strain>
    </source>
</reference>
<evidence type="ECO:0000313" key="1">
    <source>
        <dbReference type="EMBL" id="KIA66341.1"/>
    </source>
</evidence>
<keyword evidence="2" id="KW-1185">Reference proteome</keyword>
<dbReference type="PANTHER" id="PTHR31299:SF0">
    <property type="entry name" value="ESTERASE, PUTATIVE (AFU_ORTHOLOGUE AFUA_1G05850)-RELATED"/>
    <property type="match status" value="1"/>
</dbReference>
<proteinExistence type="predicted"/>
<dbReference type="InterPro" id="IPR007815">
    <property type="entry name" value="Emycin_Estase"/>
</dbReference>
<dbReference type="Gene3D" id="1.20.1440.30">
    <property type="entry name" value="Biosynthetic Protein domain"/>
    <property type="match status" value="1"/>
</dbReference>